<name>A0ACB7GTA4_MANES</name>
<dbReference type="Proteomes" id="UP000091857">
    <property type="component" value="Chromosome 11"/>
</dbReference>
<gene>
    <name evidence="1" type="ORF">MANES_11G053100v8</name>
</gene>
<evidence type="ECO:0000313" key="1">
    <source>
        <dbReference type="EMBL" id="KAG8643622.1"/>
    </source>
</evidence>
<accession>A0ACB7GTA4</accession>
<keyword evidence="2" id="KW-1185">Reference proteome</keyword>
<protein>
    <submittedName>
        <fullName evidence="1">Uncharacterized protein</fullName>
    </submittedName>
</protein>
<proteinExistence type="predicted"/>
<comment type="caution">
    <text evidence="1">The sequence shown here is derived from an EMBL/GenBank/DDBJ whole genome shotgun (WGS) entry which is preliminary data.</text>
</comment>
<reference evidence="2" key="1">
    <citation type="journal article" date="2016" name="Nat. Biotechnol.">
        <title>Sequencing wild and cultivated cassava and related species reveals extensive interspecific hybridization and genetic diversity.</title>
        <authorList>
            <person name="Bredeson J.V."/>
            <person name="Lyons J.B."/>
            <person name="Prochnik S.E."/>
            <person name="Wu G.A."/>
            <person name="Ha C.M."/>
            <person name="Edsinger-Gonzales E."/>
            <person name="Grimwood J."/>
            <person name="Schmutz J."/>
            <person name="Rabbi I.Y."/>
            <person name="Egesi C."/>
            <person name="Nauluvula P."/>
            <person name="Lebot V."/>
            <person name="Ndunguru J."/>
            <person name="Mkamilo G."/>
            <person name="Bart R.S."/>
            <person name="Setter T.L."/>
            <person name="Gleadow R.M."/>
            <person name="Kulakow P."/>
            <person name="Ferguson M.E."/>
            <person name="Rounsley S."/>
            <person name="Rokhsar D.S."/>
        </authorList>
    </citation>
    <scope>NUCLEOTIDE SEQUENCE [LARGE SCALE GENOMIC DNA]</scope>
    <source>
        <strain evidence="2">cv. AM560-2</strain>
    </source>
</reference>
<organism evidence="1 2">
    <name type="scientific">Manihot esculenta</name>
    <name type="common">Cassava</name>
    <name type="synonym">Jatropha manihot</name>
    <dbReference type="NCBI Taxonomy" id="3983"/>
    <lineage>
        <taxon>Eukaryota</taxon>
        <taxon>Viridiplantae</taxon>
        <taxon>Streptophyta</taxon>
        <taxon>Embryophyta</taxon>
        <taxon>Tracheophyta</taxon>
        <taxon>Spermatophyta</taxon>
        <taxon>Magnoliopsida</taxon>
        <taxon>eudicotyledons</taxon>
        <taxon>Gunneridae</taxon>
        <taxon>Pentapetalae</taxon>
        <taxon>rosids</taxon>
        <taxon>fabids</taxon>
        <taxon>Malpighiales</taxon>
        <taxon>Euphorbiaceae</taxon>
        <taxon>Crotonoideae</taxon>
        <taxon>Manihoteae</taxon>
        <taxon>Manihot</taxon>
    </lineage>
</organism>
<sequence>MNVELPLVELLSCFWNCITAHGGYVCYDEDLRTLQTKMEMLWQLRSHLKRIAESADRGSQELENNCLVGCSCCPRNCWSRHKIGRKIQSTLTEVAALNTEGEQLLATPAEGTLDKLRGCVAKDDVGRIGIYGKGGVGKTTVMNELTSNLLSERQFDYIIWVEVSQDLNLEKIQGDVGKELGFVEERWQDKSPNERAKDISEVLGRKRFLLLLDDIWEPVNLTEVGVPIPDRANGSKMIFTTRCEEVCNQMGAEEKIEVVRLTEKKAWELFWEKAGKNALDLPQIRKPAETIAKLCDGLPLTLITVGQAMLNKTLHEWSHSNEVLKKSISEFSGTKDPVFALLKFSYDNLPSDTYKACFLYCTLFPEDFSINKINLIDYWIGEGFLGEFNDASGIRNEGKKIISTLVQASLLQDDGEDVKMHDLIREVALWVACECGRLRDKYLVEAGAKLSEAPEIGRWERARRMSLMSNHILSLTKAPRCNDLLTLFLGNNHLKMIANTFFQFMPSLKVLDLSGNRDLNELPSGILKTDSLQYLNLSRTGIRQLPVELRNLVKLKCLNLEYTYELWTIPMGVISSFSNLKVLRMLHCASSDRTVGDGIQTGGYQSLVRELQQLENLNELTISITREYSLETFRGWDKFQTCTQALSLHLKHSRSFLDVSFLEGMKCLDDLEFINCINLKELRIEQSLIMRGGSFNSLRKVSIINCSKLEDLTWIVVAPNLEFLIVARCSNMEDICCKGKLTEGNVNLLALAKLQILRLVSLPKLKSICPVALPFPYLKEIIVDECPKLKKLPLDSNSAKEHRIVIQGWEDWWKNLEWEDEKTLRTFLPFFKSCMY</sequence>
<dbReference type="EMBL" id="CM004397">
    <property type="protein sequence ID" value="KAG8643622.1"/>
    <property type="molecule type" value="Genomic_DNA"/>
</dbReference>
<evidence type="ECO:0000313" key="2">
    <source>
        <dbReference type="Proteomes" id="UP000091857"/>
    </source>
</evidence>